<protein>
    <submittedName>
        <fullName evidence="1">Ferredoxin</fullName>
    </submittedName>
</protein>
<dbReference type="AlphaFoldDB" id="A0A4Q9KJK3"/>
<dbReference type="EMBL" id="SDMR01000020">
    <property type="protein sequence ID" value="TBT93027.1"/>
    <property type="molecule type" value="Genomic_DNA"/>
</dbReference>
<dbReference type="Pfam" id="PF13459">
    <property type="entry name" value="Fer4_15"/>
    <property type="match status" value="1"/>
</dbReference>
<accession>A0A4Q9KJK3</accession>
<proteinExistence type="predicted"/>
<organism evidence="1 2">
    <name type="scientific">Propioniciclava tarda</name>
    <dbReference type="NCBI Taxonomy" id="433330"/>
    <lineage>
        <taxon>Bacteria</taxon>
        <taxon>Bacillati</taxon>
        <taxon>Actinomycetota</taxon>
        <taxon>Actinomycetes</taxon>
        <taxon>Propionibacteriales</taxon>
        <taxon>Propionibacteriaceae</taxon>
        <taxon>Propioniciclava</taxon>
    </lineage>
</organism>
<comment type="caution">
    <text evidence="1">The sequence shown here is derived from an EMBL/GenBank/DDBJ whole genome shotgun (WGS) entry which is preliminary data.</text>
</comment>
<sequence length="67" mass="7464">MSAQRLRVDWPRCDGRGLCHELLPELISLDEWGYPIVRGPVEPAQRAAARTAVASCPRLAVRLVDQP</sequence>
<dbReference type="RefSeq" id="WP_131172976.1">
    <property type="nucleotide sequence ID" value="NZ_FXTL01000021.1"/>
</dbReference>
<dbReference type="OrthoDB" id="4741951at2"/>
<dbReference type="Proteomes" id="UP000291933">
    <property type="component" value="Unassembled WGS sequence"/>
</dbReference>
<keyword evidence="2" id="KW-1185">Reference proteome</keyword>
<dbReference type="Gene3D" id="3.30.70.20">
    <property type="match status" value="1"/>
</dbReference>
<evidence type="ECO:0000313" key="2">
    <source>
        <dbReference type="Proteomes" id="UP000291933"/>
    </source>
</evidence>
<dbReference type="SUPFAM" id="SSF54862">
    <property type="entry name" value="4Fe-4S ferredoxins"/>
    <property type="match status" value="1"/>
</dbReference>
<evidence type="ECO:0000313" key="1">
    <source>
        <dbReference type="EMBL" id="TBT93027.1"/>
    </source>
</evidence>
<name>A0A4Q9KJK3_PROTD</name>
<gene>
    <name evidence="1" type="ORF">ET996_12920</name>
</gene>
<reference evidence="1 2" key="1">
    <citation type="submission" date="2019-01" db="EMBL/GenBank/DDBJ databases">
        <title>Lactibacter flavus gen. nov., sp. nov., a novel bacterium of the family Propionibacteriaceae isolated from raw milk and dairy products.</title>
        <authorList>
            <person name="Huptas C."/>
            <person name="Wenning M."/>
            <person name="Breitenwieser F."/>
            <person name="Doll E."/>
            <person name="Von Neubeck M."/>
            <person name="Busse H.-J."/>
            <person name="Scherer S."/>
        </authorList>
    </citation>
    <scope>NUCLEOTIDE SEQUENCE [LARGE SCALE GENOMIC DNA]</scope>
    <source>
        <strain evidence="1 2">DSM 22130</strain>
    </source>
</reference>